<dbReference type="CDD" id="cd10234">
    <property type="entry name" value="ASKHA_NBD_HSP70_DnaK-like"/>
    <property type="match status" value="1"/>
</dbReference>
<dbReference type="HOGENOM" id="CLU_005965_0_0_7"/>
<keyword evidence="5 12" id="KW-0547">Nucleotide-binding</keyword>
<dbReference type="Gene3D" id="3.90.640.10">
    <property type="entry name" value="Actin, Chain A, domain 4"/>
    <property type="match status" value="1"/>
</dbReference>
<dbReference type="eggNOG" id="COG0443">
    <property type="taxonomic scope" value="Bacteria"/>
</dbReference>
<dbReference type="PROSITE" id="PS00297">
    <property type="entry name" value="HSP70_1"/>
    <property type="match status" value="1"/>
</dbReference>
<dbReference type="SUPFAM" id="SSF53067">
    <property type="entry name" value="Actin-like ATPase domain"/>
    <property type="match status" value="2"/>
</dbReference>
<dbReference type="KEGG" id="hoh:Hoch_0392"/>
<dbReference type="PANTHER" id="PTHR19375">
    <property type="entry name" value="HEAT SHOCK PROTEIN 70KDA"/>
    <property type="match status" value="1"/>
</dbReference>
<dbReference type="GO" id="GO:0140662">
    <property type="term" value="F:ATP-dependent protein folding chaperone"/>
    <property type="evidence" value="ECO:0007669"/>
    <property type="project" value="InterPro"/>
</dbReference>
<dbReference type="InterPro" id="IPR013126">
    <property type="entry name" value="Hsp_70_fam"/>
</dbReference>
<dbReference type="PRINTS" id="PR00301">
    <property type="entry name" value="HEATSHOCK70"/>
</dbReference>
<dbReference type="GO" id="GO:0005524">
    <property type="term" value="F:ATP binding"/>
    <property type="evidence" value="ECO:0007669"/>
    <property type="project" value="UniProtKB-KW"/>
</dbReference>
<dbReference type="STRING" id="502025.Hoch_0392"/>
<evidence type="ECO:0000313" key="15">
    <source>
        <dbReference type="Proteomes" id="UP000001880"/>
    </source>
</evidence>
<dbReference type="Proteomes" id="UP000001880">
    <property type="component" value="Chromosome"/>
</dbReference>
<keyword evidence="6 12" id="KW-0067">ATP-binding</keyword>
<feature type="coiled-coil region" evidence="13">
    <location>
        <begin position="249"/>
        <end position="276"/>
    </location>
</feature>
<organism evidence="14 15">
    <name type="scientific">Haliangium ochraceum (strain DSM 14365 / JCM 11303 / SMP-2)</name>
    <dbReference type="NCBI Taxonomy" id="502025"/>
    <lineage>
        <taxon>Bacteria</taxon>
        <taxon>Pseudomonadati</taxon>
        <taxon>Myxococcota</taxon>
        <taxon>Polyangia</taxon>
        <taxon>Haliangiales</taxon>
        <taxon>Kofleriaceae</taxon>
        <taxon>Haliangium</taxon>
    </lineage>
</organism>
<dbReference type="InterPro" id="IPR043129">
    <property type="entry name" value="ATPase_NBD"/>
</dbReference>
<keyword evidence="8" id="KW-0143">Chaperone</keyword>
<evidence type="ECO:0000256" key="4">
    <source>
        <dbReference type="ARBA" id="ARBA00022553"/>
    </source>
</evidence>
<dbReference type="AlphaFoldDB" id="D0LJ04"/>
<evidence type="ECO:0000256" key="8">
    <source>
        <dbReference type="ARBA" id="ARBA00023186"/>
    </source>
</evidence>
<dbReference type="PROSITE" id="PS00329">
    <property type="entry name" value="HSP70_2"/>
    <property type="match status" value="1"/>
</dbReference>
<keyword evidence="13" id="KW-0175">Coiled coil</keyword>
<accession>D0LJ04</accession>
<keyword evidence="15" id="KW-1185">Reference proteome</keyword>
<proteinExistence type="inferred from homology"/>
<evidence type="ECO:0000256" key="11">
    <source>
        <dbReference type="ARBA" id="ARBA00033103"/>
    </source>
</evidence>
<evidence type="ECO:0000256" key="13">
    <source>
        <dbReference type="SAM" id="Coils"/>
    </source>
</evidence>
<dbReference type="Gene3D" id="3.30.420.40">
    <property type="match status" value="2"/>
</dbReference>
<sequence length="610" mass="66880">MAREKVIGIDLGTTNSCVGIVEDGTPVVVPNRGGYKTTPSMVAIAENGKRLVGHIAKRQAITNAENTVFAAKRLIGRKWGAAAVRSSVDTMPYRIVEGPHNDVRVVLRGQVLAVPEISAYVLQEMRNIAEEYLGEEITKAVVTVPAYFNDGQRQATKDAGRIAGLDVIRIINEPTAAALAYGFGRDIERKVAVYDLGGGTFDISVLDIGNGVFDVISTAGDTFLGGEDFDRRILDWLIQDFQRAHRVDLRKDKMALQRLKDVAEKAKCELSSVRETEINLPFIISTGRNEALHLQAALSREKLEELTGDLVERTLEICKRTLDDAGVKRGEVEDVILVGGMTRMPMVQQAVARFFGIEPSKNVHPDEVVAIGAAIQGAALVDDDSDILLLDVTPHSLGIMVKGGYFHKLIEQNTTVPTSQSHNFTTVKDNQTSVKILVLQGESERGEENELLGEFVLTGLRRAPRGEVEIEIDFHISADGIVSVTARDLETGIEQSITVTATSGLTEGEIQNLVDSNKDYMVQERTDLEFEKHHHTAERLLDEIEELFPEVTTIISGSDFGQDAVKKARGVCERARKAIAARDGAQLRETNEALNRTLNMFKGVVSKTRS</sequence>
<evidence type="ECO:0000256" key="10">
    <source>
        <dbReference type="ARBA" id="ARBA00030945"/>
    </source>
</evidence>
<evidence type="ECO:0000256" key="3">
    <source>
        <dbReference type="ARBA" id="ARBA00017249"/>
    </source>
</evidence>
<dbReference type="FunFam" id="3.90.640.10:FF:000003">
    <property type="entry name" value="Molecular chaperone DnaK"/>
    <property type="match status" value="1"/>
</dbReference>
<dbReference type="InterPro" id="IPR018181">
    <property type="entry name" value="Heat_shock_70_CS"/>
</dbReference>
<dbReference type="NCBIfam" id="NF001413">
    <property type="entry name" value="PRK00290.1"/>
    <property type="match status" value="1"/>
</dbReference>
<keyword evidence="4" id="KW-0597">Phosphoprotein</keyword>
<dbReference type="Gene3D" id="2.60.34.10">
    <property type="entry name" value="Substrate Binding Domain Of DNAk, Chain A, domain 1"/>
    <property type="match status" value="1"/>
</dbReference>
<evidence type="ECO:0000256" key="1">
    <source>
        <dbReference type="ARBA" id="ARBA00007381"/>
    </source>
</evidence>
<dbReference type="FunFam" id="3.30.420.40:FF:000004">
    <property type="entry name" value="Molecular chaperone DnaK"/>
    <property type="match status" value="1"/>
</dbReference>
<keyword evidence="7 14" id="KW-0346">Stress response</keyword>
<evidence type="ECO:0000256" key="12">
    <source>
        <dbReference type="RuleBase" id="RU003322"/>
    </source>
</evidence>
<dbReference type="OrthoDB" id="9766019at2"/>
<protein>
    <recommendedName>
        <fullName evidence="2">Chaperone protein DnaK</fullName>
    </recommendedName>
    <alternativeName>
        <fullName evidence="3">Chaperone protein dnaK</fullName>
    </alternativeName>
    <alternativeName>
        <fullName evidence="11">HSP70</fullName>
    </alternativeName>
    <alternativeName>
        <fullName evidence="10">Heat shock 70 kDa protein</fullName>
    </alternativeName>
    <alternativeName>
        <fullName evidence="9">Heat shock protein 70</fullName>
    </alternativeName>
</protein>
<gene>
    <name evidence="14" type="ordered locus">Hoch_0392</name>
</gene>
<evidence type="ECO:0000256" key="2">
    <source>
        <dbReference type="ARBA" id="ARBA00014415"/>
    </source>
</evidence>
<comment type="similarity">
    <text evidence="1 12">Belongs to the heat shock protein 70 family.</text>
</comment>
<dbReference type="EMBL" id="CP001804">
    <property type="protein sequence ID" value="ACY13033.1"/>
    <property type="molecule type" value="Genomic_DNA"/>
</dbReference>
<dbReference type="SUPFAM" id="SSF100920">
    <property type="entry name" value="Heat shock protein 70kD (HSP70), peptide-binding domain"/>
    <property type="match status" value="1"/>
</dbReference>
<evidence type="ECO:0000256" key="6">
    <source>
        <dbReference type="ARBA" id="ARBA00022840"/>
    </source>
</evidence>
<evidence type="ECO:0000256" key="9">
    <source>
        <dbReference type="ARBA" id="ARBA00030019"/>
    </source>
</evidence>
<dbReference type="PROSITE" id="PS01036">
    <property type="entry name" value="HSP70_3"/>
    <property type="match status" value="1"/>
</dbReference>
<dbReference type="InterPro" id="IPR029047">
    <property type="entry name" value="HSP70_peptide-bd_sf"/>
</dbReference>
<dbReference type="RefSeq" id="WP_012825660.1">
    <property type="nucleotide sequence ID" value="NC_013440.1"/>
</dbReference>
<name>D0LJ04_HALO1</name>
<evidence type="ECO:0000256" key="7">
    <source>
        <dbReference type="ARBA" id="ARBA00023016"/>
    </source>
</evidence>
<reference evidence="14 15" key="1">
    <citation type="journal article" date="2010" name="Stand. Genomic Sci.">
        <title>Complete genome sequence of Haliangium ochraceum type strain (SMP-2).</title>
        <authorList>
            <consortium name="US DOE Joint Genome Institute (JGI-PGF)"/>
            <person name="Ivanova N."/>
            <person name="Daum C."/>
            <person name="Lang E."/>
            <person name="Abt B."/>
            <person name="Kopitz M."/>
            <person name="Saunders E."/>
            <person name="Lapidus A."/>
            <person name="Lucas S."/>
            <person name="Glavina Del Rio T."/>
            <person name="Nolan M."/>
            <person name="Tice H."/>
            <person name="Copeland A."/>
            <person name="Cheng J.F."/>
            <person name="Chen F."/>
            <person name="Bruce D."/>
            <person name="Goodwin L."/>
            <person name="Pitluck S."/>
            <person name="Mavromatis K."/>
            <person name="Pati A."/>
            <person name="Mikhailova N."/>
            <person name="Chen A."/>
            <person name="Palaniappan K."/>
            <person name="Land M."/>
            <person name="Hauser L."/>
            <person name="Chang Y.J."/>
            <person name="Jeffries C.D."/>
            <person name="Detter J.C."/>
            <person name="Brettin T."/>
            <person name="Rohde M."/>
            <person name="Goker M."/>
            <person name="Bristow J."/>
            <person name="Markowitz V."/>
            <person name="Eisen J.A."/>
            <person name="Hugenholtz P."/>
            <person name="Kyrpides N.C."/>
            <person name="Klenk H.P."/>
        </authorList>
    </citation>
    <scope>NUCLEOTIDE SEQUENCE [LARGE SCALE GENOMIC DNA]</scope>
    <source>
        <strain evidence="15">DSM 14365 / CIP 107738 / JCM 11303 / AJ 13395 / SMP-2</strain>
    </source>
</reference>
<dbReference type="Pfam" id="PF00012">
    <property type="entry name" value="HSP70"/>
    <property type="match status" value="1"/>
</dbReference>
<evidence type="ECO:0000256" key="5">
    <source>
        <dbReference type="ARBA" id="ARBA00022741"/>
    </source>
</evidence>
<evidence type="ECO:0000313" key="14">
    <source>
        <dbReference type="EMBL" id="ACY13033.1"/>
    </source>
</evidence>